<keyword evidence="5" id="KW-0804">Transcription</keyword>
<accession>A0A0C3EAR2</accession>
<dbReference type="SUPFAM" id="SSF57783">
    <property type="entry name" value="Zinc beta-ribbon"/>
    <property type="match status" value="1"/>
</dbReference>
<evidence type="ECO:0000256" key="4">
    <source>
        <dbReference type="ARBA" id="ARBA00023015"/>
    </source>
</evidence>
<dbReference type="Gene3D" id="1.10.472.10">
    <property type="entry name" value="Cyclin-like"/>
    <property type="match status" value="2"/>
</dbReference>
<dbReference type="SMART" id="SM00385">
    <property type="entry name" value="CYCLIN"/>
    <property type="match status" value="2"/>
</dbReference>
<evidence type="ECO:0000256" key="6">
    <source>
        <dbReference type="ARBA" id="ARBA00031706"/>
    </source>
</evidence>
<dbReference type="CDD" id="cd20551">
    <property type="entry name" value="CYCLIN_TFIIB_rpt1"/>
    <property type="match status" value="1"/>
</dbReference>
<evidence type="ECO:0000256" key="1">
    <source>
        <dbReference type="ARBA" id="ARBA00010857"/>
    </source>
</evidence>
<dbReference type="InterPro" id="IPR000812">
    <property type="entry name" value="TFIIB"/>
</dbReference>
<evidence type="ECO:0000313" key="9">
    <source>
        <dbReference type="Proteomes" id="UP000053989"/>
    </source>
</evidence>
<name>A0A0C3EAR2_9AGAM</name>
<dbReference type="Pfam" id="PF08271">
    <property type="entry name" value="Zn_Ribbon_TF"/>
    <property type="match status" value="1"/>
</dbReference>
<dbReference type="InterPro" id="IPR023486">
    <property type="entry name" value="TFIIB_CS"/>
</dbReference>
<sequence>MAFSQPSHLLRPHRRSRLQRRESHVEEFSSGDLVCGGCGLVLGDRVVDTRSEWGTFANDERDDPSRLPRKRSWYCSRTPTRRIALPELTFRDIGSWCDQFSLPKTTSDIAKQLYKRSDEQKLHRGKPLEAVIAACIFIACRQAHVPRTFREICNRTHVSKKTLGQFYKAPERAFDLSTGATAQYTNDSSRTTGPEKLLGRYCNYLDLPANVQSIFSGIIVAARQHDIADERSPVSIAGGAIYITCHLLGIQKPIRDIIAVAGVSEGTINLIYRYNYLDRGMLVKEDWIKDGRVDMSRLPPQK</sequence>
<dbReference type="PRINTS" id="PR00685">
    <property type="entry name" value="TIFACTORIIB"/>
</dbReference>
<dbReference type="OrthoDB" id="25790at2759"/>
<dbReference type="AlphaFoldDB" id="A0A0C3EAR2"/>
<evidence type="ECO:0000256" key="5">
    <source>
        <dbReference type="ARBA" id="ARBA00023163"/>
    </source>
</evidence>
<dbReference type="InterPro" id="IPR013763">
    <property type="entry name" value="Cyclin-like_dom"/>
</dbReference>
<dbReference type="GO" id="GO:0016251">
    <property type="term" value="F:RNA polymerase II general transcription initiation factor activity"/>
    <property type="evidence" value="ECO:0007669"/>
    <property type="project" value="TreeGrafter"/>
</dbReference>
<dbReference type="PROSITE" id="PS00782">
    <property type="entry name" value="TFIIB"/>
    <property type="match status" value="1"/>
</dbReference>
<evidence type="ECO:0000256" key="2">
    <source>
        <dbReference type="ARBA" id="ARBA00013932"/>
    </source>
</evidence>
<dbReference type="GO" id="GO:0070897">
    <property type="term" value="P:transcription preinitiation complex assembly"/>
    <property type="evidence" value="ECO:0007669"/>
    <property type="project" value="InterPro"/>
</dbReference>
<dbReference type="Gene3D" id="2.20.25.10">
    <property type="match status" value="1"/>
</dbReference>
<dbReference type="GO" id="GO:0005634">
    <property type="term" value="C:nucleus"/>
    <property type="evidence" value="ECO:0007669"/>
    <property type="project" value="TreeGrafter"/>
</dbReference>
<organism evidence="8 9">
    <name type="scientific">Scleroderma citrinum Foug A</name>
    <dbReference type="NCBI Taxonomy" id="1036808"/>
    <lineage>
        <taxon>Eukaryota</taxon>
        <taxon>Fungi</taxon>
        <taxon>Dikarya</taxon>
        <taxon>Basidiomycota</taxon>
        <taxon>Agaricomycotina</taxon>
        <taxon>Agaricomycetes</taxon>
        <taxon>Agaricomycetidae</taxon>
        <taxon>Boletales</taxon>
        <taxon>Sclerodermatineae</taxon>
        <taxon>Sclerodermataceae</taxon>
        <taxon>Scleroderma</taxon>
    </lineage>
</organism>
<protein>
    <recommendedName>
        <fullName evidence="2">Transcription initiation factor IIB</fullName>
    </recommendedName>
    <alternativeName>
        <fullName evidence="6">General transcription factor TFIIB</fullName>
    </alternativeName>
</protein>
<dbReference type="EMBL" id="KN822006">
    <property type="protein sequence ID" value="KIM69815.1"/>
    <property type="molecule type" value="Genomic_DNA"/>
</dbReference>
<dbReference type="HOGENOM" id="CLU_043736_1_0_1"/>
<dbReference type="PANTHER" id="PTHR11618:SF13">
    <property type="entry name" value="TRANSCRIPTION INITIATION FACTOR IIB"/>
    <property type="match status" value="1"/>
</dbReference>
<dbReference type="PANTHER" id="PTHR11618">
    <property type="entry name" value="TRANSCRIPTION INITIATION FACTOR IIB-RELATED"/>
    <property type="match status" value="1"/>
</dbReference>
<keyword evidence="3" id="KW-0677">Repeat</keyword>
<comment type="similarity">
    <text evidence="1">Belongs to the TFIIB family.</text>
</comment>
<evidence type="ECO:0000256" key="3">
    <source>
        <dbReference type="ARBA" id="ARBA00022737"/>
    </source>
</evidence>
<dbReference type="InParanoid" id="A0A0C3EAR2"/>
<dbReference type="InterPro" id="IPR013137">
    <property type="entry name" value="Znf_TFIIB"/>
</dbReference>
<keyword evidence="9" id="KW-1185">Reference proteome</keyword>
<dbReference type="Pfam" id="PF00382">
    <property type="entry name" value="TFIIB"/>
    <property type="match status" value="2"/>
</dbReference>
<dbReference type="GO" id="GO:0006367">
    <property type="term" value="P:transcription initiation at RNA polymerase II promoter"/>
    <property type="evidence" value="ECO:0007669"/>
    <property type="project" value="TreeGrafter"/>
</dbReference>
<dbReference type="STRING" id="1036808.A0A0C3EAR2"/>
<reference evidence="8 9" key="1">
    <citation type="submission" date="2014-04" db="EMBL/GenBank/DDBJ databases">
        <authorList>
            <consortium name="DOE Joint Genome Institute"/>
            <person name="Kuo A."/>
            <person name="Kohler A."/>
            <person name="Nagy L.G."/>
            <person name="Floudas D."/>
            <person name="Copeland A."/>
            <person name="Barry K.W."/>
            <person name="Cichocki N."/>
            <person name="Veneault-Fourrey C."/>
            <person name="LaButti K."/>
            <person name="Lindquist E.A."/>
            <person name="Lipzen A."/>
            <person name="Lundell T."/>
            <person name="Morin E."/>
            <person name="Murat C."/>
            <person name="Sun H."/>
            <person name="Tunlid A."/>
            <person name="Henrissat B."/>
            <person name="Grigoriev I.V."/>
            <person name="Hibbett D.S."/>
            <person name="Martin F."/>
            <person name="Nordberg H.P."/>
            <person name="Cantor M.N."/>
            <person name="Hua S.X."/>
        </authorList>
    </citation>
    <scope>NUCLEOTIDE SEQUENCE [LARGE SCALE GENOMIC DNA]</scope>
    <source>
        <strain evidence="8 9">Foug A</strain>
    </source>
</reference>
<reference evidence="9" key="2">
    <citation type="submission" date="2015-01" db="EMBL/GenBank/DDBJ databases">
        <title>Evolutionary Origins and Diversification of the Mycorrhizal Mutualists.</title>
        <authorList>
            <consortium name="DOE Joint Genome Institute"/>
            <consortium name="Mycorrhizal Genomics Consortium"/>
            <person name="Kohler A."/>
            <person name="Kuo A."/>
            <person name="Nagy L.G."/>
            <person name="Floudas D."/>
            <person name="Copeland A."/>
            <person name="Barry K.W."/>
            <person name="Cichocki N."/>
            <person name="Veneault-Fourrey C."/>
            <person name="LaButti K."/>
            <person name="Lindquist E.A."/>
            <person name="Lipzen A."/>
            <person name="Lundell T."/>
            <person name="Morin E."/>
            <person name="Murat C."/>
            <person name="Riley R."/>
            <person name="Ohm R."/>
            <person name="Sun H."/>
            <person name="Tunlid A."/>
            <person name="Henrissat B."/>
            <person name="Grigoriev I.V."/>
            <person name="Hibbett D.S."/>
            <person name="Martin F."/>
        </authorList>
    </citation>
    <scope>NUCLEOTIDE SEQUENCE [LARGE SCALE GENOMIC DNA]</scope>
    <source>
        <strain evidence="9">Foug A</strain>
    </source>
</reference>
<dbReference type="SUPFAM" id="SSF47954">
    <property type="entry name" value="Cyclin-like"/>
    <property type="match status" value="2"/>
</dbReference>
<dbReference type="GO" id="GO:0017025">
    <property type="term" value="F:TBP-class protein binding"/>
    <property type="evidence" value="ECO:0007669"/>
    <property type="project" value="InterPro"/>
</dbReference>
<feature type="domain" description="Cyclin-like" evidence="7">
    <location>
        <begin position="196"/>
        <end position="277"/>
    </location>
</feature>
<keyword evidence="4" id="KW-0805">Transcription regulation</keyword>
<evidence type="ECO:0000313" key="8">
    <source>
        <dbReference type="EMBL" id="KIM69815.1"/>
    </source>
</evidence>
<dbReference type="Proteomes" id="UP000053989">
    <property type="component" value="Unassembled WGS sequence"/>
</dbReference>
<proteinExistence type="inferred from homology"/>
<evidence type="ECO:0000259" key="7">
    <source>
        <dbReference type="SMART" id="SM00385"/>
    </source>
</evidence>
<dbReference type="InterPro" id="IPR036915">
    <property type="entry name" value="Cyclin-like_sf"/>
</dbReference>
<feature type="domain" description="Cyclin-like" evidence="7">
    <location>
        <begin position="91"/>
        <end position="172"/>
    </location>
</feature>
<dbReference type="FunCoup" id="A0A0C3EAR2">
    <property type="interactions" value="591"/>
</dbReference>
<dbReference type="InterPro" id="IPR013150">
    <property type="entry name" value="TFIIB_cyclin"/>
</dbReference>
<dbReference type="GO" id="GO:0097550">
    <property type="term" value="C:transcription preinitiation complex"/>
    <property type="evidence" value="ECO:0007669"/>
    <property type="project" value="TreeGrafter"/>
</dbReference>
<gene>
    <name evidence="8" type="ORF">SCLCIDRAFT_19586</name>
</gene>